<dbReference type="PANTHER" id="PTHR43626">
    <property type="entry name" value="ACYL-COA N-ACYLTRANSFERASE"/>
    <property type="match status" value="1"/>
</dbReference>
<dbReference type="GO" id="GO:0005737">
    <property type="term" value="C:cytoplasm"/>
    <property type="evidence" value="ECO:0007669"/>
    <property type="project" value="TreeGrafter"/>
</dbReference>
<reference evidence="5" key="1">
    <citation type="submission" date="2016-10" db="EMBL/GenBank/DDBJ databases">
        <authorList>
            <person name="Varghese N."/>
            <person name="Submissions S."/>
        </authorList>
    </citation>
    <scope>NUCLEOTIDE SEQUENCE [LARGE SCALE GENOMIC DNA]</scope>
    <source>
        <strain evidence="5">CGMCC 1.11012</strain>
    </source>
</reference>
<keyword evidence="5" id="KW-1185">Reference proteome</keyword>
<evidence type="ECO:0000256" key="1">
    <source>
        <dbReference type="ARBA" id="ARBA00022679"/>
    </source>
</evidence>
<accession>A0A1G8J2E8</accession>
<sequence length="135" mass="15052">MELMFLNSLPDKQEYYELYQSTGWDPEGRWTSTLLQDSLINSWYTLSVVRDGRLAASGRIVSDGVIQCVICDVIVKPDYQGLGIGTLVMEHLISHCKAKGIRWIQLSAASGKAAFYERFGFVPRAADAPGMSLFL</sequence>
<gene>
    <name evidence="4" type="ORF">SAMN05216192_10452</name>
</gene>
<dbReference type="GO" id="GO:0008080">
    <property type="term" value="F:N-acetyltransferase activity"/>
    <property type="evidence" value="ECO:0007669"/>
    <property type="project" value="InterPro"/>
</dbReference>
<organism evidence="4 5">
    <name type="scientific">Paenibacillus typhae</name>
    <dbReference type="NCBI Taxonomy" id="1174501"/>
    <lineage>
        <taxon>Bacteria</taxon>
        <taxon>Bacillati</taxon>
        <taxon>Bacillota</taxon>
        <taxon>Bacilli</taxon>
        <taxon>Bacillales</taxon>
        <taxon>Paenibacillaceae</taxon>
        <taxon>Paenibacillus</taxon>
    </lineage>
</organism>
<dbReference type="InterPro" id="IPR045039">
    <property type="entry name" value="NSI-like"/>
</dbReference>
<feature type="domain" description="N-acetyltransferase" evidence="3">
    <location>
        <begin position="1"/>
        <end position="135"/>
    </location>
</feature>
<proteinExistence type="predicted"/>
<keyword evidence="2" id="KW-0012">Acyltransferase</keyword>
<dbReference type="Proteomes" id="UP000199050">
    <property type="component" value="Unassembled WGS sequence"/>
</dbReference>
<dbReference type="SUPFAM" id="SSF55729">
    <property type="entry name" value="Acyl-CoA N-acyltransferases (Nat)"/>
    <property type="match status" value="1"/>
</dbReference>
<dbReference type="EMBL" id="FNDX01000004">
    <property type="protein sequence ID" value="SDI25366.1"/>
    <property type="molecule type" value="Genomic_DNA"/>
</dbReference>
<dbReference type="PANTHER" id="PTHR43626:SF4">
    <property type="entry name" value="GCN5-RELATED N-ACETYLTRANSFERASE 2, CHLOROPLASTIC"/>
    <property type="match status" value="1"/>
</dbReference>
<evidence type="ECO:0000313" key="4">
    <source>
        <dbReference type="EMBL" id="SDI25366.1"/>
    </source>
</evidence>
<keyword evidence="1 4" id="KW-0808">Transferase</keyword>
<evidence type="ECO:0000313" key="5">
    <source>
        <dbReference type="Proteomes" id="UP000199050"/>
    </source>
</evidence>
<dbReference type="Gene3D" id="3.40.630.30">
    <property type="match status" value="1"/>
</dbReference>
<dbReference type="PROSITE" id="PS51186">
    <property type="entry name" value="GNAT"/>
    <property type="match status" value="1"/>
</dbReference>
<dbReference type="Pfam" id="PF00583">
    <property type="entry name" value="Acetyltransf_1"/>
    <property type="match status" value="1"/>
</dbReference>
<dbReference type="CDD" id="cd04301">
    <property type="entry name" value="NAT_SF"/>
    <property type="match status" value="1"/>
</dbReference>
<dbReference type="InterPro" id="IPR000182">
    <property type="entry name" value="GNAT_dom"/>
</dbReference>
<dbReference type="AlphaFoldDB" id="A0A1G8J2E8"/>
<dbReference type="InterPro" id="IPR016181">
    <property type="entry name" value="Acyl_CoA_acyltransferase"/>
</dbReference>
<evidence type="ECO:0000259" key="3">
    <source>
        <dbReference type="PROSITE" id="PS51186"/>
    </source>
</evidence>
<evidence type="ECO:0000256" key="2">
    <source>
        <dbReference type="ARBA" id="ARBA00023315"/>
    </source>
</evidence>
<name>A0A1G8J2E8_9BACL</name>
<protein>
    <submittedName>
        <fullName evidence="4">Acetyltransferase (GNAT) domain-containing protein</fullName>
    </submittedName>
</protein>